<dbReference type="EMBL" id="JADGMS010000016">
    <property type="protein sequence ID" value="KAF9664635.1"/>
    <property type="molecule type" value="Genomic_DNA"/>
</dbReference>
<sequence length="172" mass="19032">MAGLQYYFFPTDFYYPRPPLANEESVSSPKHKLNTALALSSKHCALLHDLHLAVVDLQLPTRPITTTTKINFLVACIHRTEEVVNGGVKIGLVEEEAMVLILNVITISLYSGFLKGASTYYKHKSRTEQARQDHHNSSMARLNACKGLGSCLHLASMAMLLEKGSGNITLIY</sequence>
<dbReference type="OrthoDB" id="841242at2759"/>
<accession>A0A835J6Z1</accession>
<protein>
    <submittedName>
        <fullName evidence="1">Uncharacterized protein</fullName>
    </submittedName>
</protein>
<dbReference type="PANTHER" id="PTHR38223">
    <property type="match status" value="1"/>
</dbReference>
<comment type="caution">
    <text evidence="1">The sequence shown here is derived from an EMBL/GenBank/DDBJ whole genome shotgun (WGS) entry which is preliminary data.</text>
</comment>
<name>A0A835J6Z1_9ROSI</name>
<organism evidence="1 2">
    <name type="scientific">Salix dunnii</name>
    <dbReference type="NCBI Taxonomy" id="1413687"/>
    <lineage>
        <taxon>Eukaryota</taxon>
        <taxon>Viridiplantae</taxon>
        <taxon>Streptophyta</taxon>
        <taxon>Embryophyta</taxon>
        <taxon>Tracheophyta</taxon>
        <taxon>Spermatophyta</taxon>
        <taxon>Magnoliopsida</taxon>
        <taxon>eudicotyledons</taxon>
        <taxon>Gunneridae</taxon>
        <taxon>Pentapetalae</taxon>
        <taxon>rosids</taxon>
        <taxon>fabids</taxon>
        <taxon>Malpighiales</taxon>
        <taxon>Salicaceae</taxon>
        <taxon>Saliceae</taxon>
        <taxon>Salix</taxon>
    </lineage>
</organism>
<dbReference type="AlphaFoldDB" id="A0A835J6Z1"/>
<evidence type="ECO:0000313" key="2">
    <source>
        <dbReference type="Proteomes" id="UP000657918"/>
    </source>
</evidence>
<evidence type="ECO:0000313" key="1">
    <source>
        <dbReference type="EMBL" id="KAF9664635.1"/>
    </source>
</evidence>
<reference evidence="1 2" key="1">
    <citation type="submission" date="2020-10" db="EMBL/GenBank/DDBJ databases">
        <title>Plant Genome Project.</title>
        <authorList>
            <person name="Zhang R.-G."/>
        </authorList>
    </citation>
    <scope>NUCLEOTIDE SEQUENCE [LARGE SCALE GENOMIC DNA]</scope>
    <source>
        <strain evidence="1">FAFU-HL-1</strain>
        <tissue evidence="1">Leaf</tissue>
    </source>
</reference>
<proteinExistence type="predicted"/>
<dbReference type="PANTHER" id="PTHR38223:SF1">
    <property type="match status" value="1"/>
</dbReference>
<dbReference type="Proteomes" id="UP000657918">
    <property type="component" value="Chromosome 16"/>
</dbReference>
<keyword evidence="2" id="KW-1185">Reference proteome</keyword>
<gene>
    <name evidence="1" type="ORF">SADUNF_Sadunf16G0038800</name>
</gene>